<proteinExistence type="predicted"/>
<comment type="caution">
    <text evidence="3">The sequence shown here is derived from an EMBL/GenBank/DDBJ whole genome shotgun (WGS) entry which is preliminary data.</text>
</comment>
<dbReference type="AlphaFoldDB" id="A0A6A2Z3Z5"/>
<feature type="region of interest" description="Disordered" evidence="2">
    <location>
        <begin position="121"/>
        <end position="140"/>
    </location>
</feature>
<dbReference type="PANTHER" id="PTHR48459:SF1">
    <property type="entry name" value="CUE DOMAIN-CONTAINING PROTEIN"/>
    <property type="match status" value="1"/>
</dbReference>
<gene>
    <name evidence="3" type="ORF">F3Y22_tig00111084pilonHSYRG00042</name>
</gene>
<feature type="compositionally biased region" description="Low complexity" evidence="2">
    <location>
        <begin position="549"/>
        <end position="564"/>
    </location>
</feature>
<dbReference type="EMBL" id="VEPZ02001224">
    <property type="protein sequence ID" value="KAE8686139.1"/>
    <property type="molecule type" value="Genomic_DNA"/>
</dbReference>
<reference evidence="3" key="1">
    <citation type="submission" date="2019-09" db="EMBL/GenBank/DDBJ databases">
        <title>Draft genome information of white flower Hibiscus syriacus.</title>
        <authorList>
            <person name="Kim Y.-M."/>
        </authorList>
    </citation>
    <scope>NUCLEOTIDE SEQUENCE [LARGE SCALE GENOMIC DNA]</scope>
    <source>
        <strain evidence="3">YM2019G1</strain>
    </source>
</reference>
<evidence type="ECO:0000313" key="3">
    <source>
        <dbReference type="EMBL" id="KAE8686139.1"/>
    </source>
</evidence>
<dbReference type="Proteomes" id="UP000436088">
    <property type="component" value="Unassembled WGS sequence"/>
</dbReference>
<keyword evidence="1" id="KW-0175">Coiled coil</keyword>
<feature type="coiled-coil region" evidence="1">
    <location>
        <begin position="431"/>
        <end position="490"/>
    </location>
</feature>
<protein>
    <submittedName>
        <fullName evidence="3">DUF21 domain-containing protein</fullName>
    </submittedName>
</protein>
<evidence type="ECO:0000256" key="2">
    <source>
        <dbReference type="SAM" id="MobiDB-lite"/>
    </source>
</evidence>
<evidence type="ECO:0000256" key="1">
    <source>
        <dbReference type="SAM" id="Coils"/>
    </source>
</evidence>
<dbReference type="OrthoDB" id="620544at2759"/>
<keyword evidence="4" id="KW-1185">Reference proteome</keyword>
<feature type="region of interest" description="Disordered" evidence="2">
    <location>
        <begin position="53"/>
        <end position="78"/>
    </location>
</feature>
<accession>A0A6A2Z3Z5</accession>
<name>A0A6A2Z3Z5_HIBSY</name>
<feature type="region of interest" description="Disordered" evidence="2">
    <location>
        <begin position="549"/>
        <end position="595"/>
    </location>
</feature>
<sequence length="622" mass="68163">MGFQKVYKCLMHIFPQVDSRILKAVAIENSKDVDAAAEIVLSEILPYMSKQTVAASSSSRRPNPRVPPNRALDEEEGNRLRQQKVLLVNTACSPTDPLLEANEVLRDDVLTGAATGVGSVEASSAASTSKTHENNNNEPADVVTDELILLGNTEKCSEIGKAESSVSLSALGIDNLLPYVNLEIKGSASKDQTVAIEDGIVRTSHTSPDTADKSTSLLENTDSSGSYNDILKLYGPLDLNAVSCRNSSFNRILIGEENAGALLVPSSSQEQMAEALRAGLHSEINDHSTGSEKLEGGSIELKSQQDPISDMGNIEDDTVNPVVSGSSQTCRIDLREEVIEDAKNNEKTLFQFMQSIMDLMREVVLQEEAAELAKEECAEDGLDILVKVEELRQRLAQQAGDVFGEKAILFSEGRELQSRLRSLSEERDKSLSILDEMRQTLEARLAAAKELMKAAEQEKLEKKESALSALAEQEAIMSKVVQESEILQQEAEENSKLREFLMERGQIVDSLQGEVSVICQDVRSLKEKFDQCIPLSKFISSSRTSRILASSSSSPKSTTPDLSPEQGETAKTLEKSSPTPPVDVQSPKSRSSDEWYKADDKELLIDEEWEFLEDAEFNIASQ</sequence>
<organism evidence="3 4">
    <name type="scientific">Hibiscus syriacus</name>
    <name type="common">Rose of Sharon</name>
    <dbReference type="NCBI Taxonomy" id="106335"/>
    <lineage>
        <taxon>Eukaryota</taxon>
        <taxon>Viridiplantae</taxon>
        <taxon>Streptophyta</taxon>
        <taxon>Embryophyta</taxon>
        <taxon>Tracheophyta</taxon>
        <taxon>Spermatophyta</taxon>
        <taxon>Magnoliopsida</taxon>
        <taxon>eudicotyledons</taxon>
        <taxon>Gunneridae</taxon>
        <taxon>Pentapetalae</taxon>
        <taxon>rosids</taxon>
        <taxon>malvids</taxon>
        <taxon>Malvales</taxon>
        <taxon>Malvaceae</taxon>
        <taxon>Malvoideae</taxon>
        <taxon>Hibiscus</taxon>
    </lineage>
</organism>
<evidence type="ECO:0000313" key="4">
    <source>
        <dbReference type="Proteomes" id="UP000436088"/>
    </source>
</evidence>
<dbReference type="PANTHER" id="PTHR48459">
    <property type="entry name" value="CUE DOMAIN-CONTAINING PROTEIN"/>
    <property type="match status" value="1"/>
</dbReference>
<dbReference type="CDD" id="cd14279">
    <property type="entry name" value="CUE"/>
    <property type="match status" value="1"/>
</dbReference>